<dbReference type="PANTHER" id="PTHR46797">
    <property type="entry name" value="HTH-TYPE TRANSCRIPTIONAL REGULATOR"/>
    <property type="match status" value="1"/>
</dbReference>
<name>A0A414H907_PHOVU</name>
<dbReference type="Proteomes" id="UP000283429">
    <property type="component" value="Unassembled WGS sequence"/>
</dbReference>
<protein>
    <submittedName>
        <fullName evidence="2">XRE family transcriptional regulator</fullName>
    </submittedName>
</protein>
<reference evidence="2 3" key="1">
    <citation type="submission" date="2018-08" db="EMBL/GenBank/DDBJ databases">
        <title>A genome reference for cultivated species of the human gut microbiota.</title>
        <authorList>
            <person name="Zou Y."/>
            <person name="Xue W."/>
            <person name="Luo G."/>
        </authorList>
    </citation>
    <scope>NUCLEOTIDE SEQUENCE [LARGE SCALE GENOMIC DNA]</scope>
    <source>
        <strain evidence="2 3">AM30-40</strain>
    </source>
</reference>
<dbReference type="GO" id="GO:0005829">
    <property type="term" value="C:cytosol"/>
    <property type="evidence" value="ECO:0007669"/>
    <property type="project" value="TreeGrafter"/>
</dbReference>
<dbReference type="InterPro" id="IPR010982">
    <property type="entry name" value="Lambda_DNA-bd_dom_sf"/>
</dbReference>
<dbReference type="GO" id="GO:0003677">
    <property type="term" value="F:DNA binding"/>
    <property type="evidence" value="ECO:0007669"/>
    <property type="project" value="UniProtKB-KW"/>
</dbReference>
<organism evidence="2 3">
    <name type="scientific">Phocaeicola vulgatus</name>
    <name type="common">Bacteroides vulgatus</name>
    <dbReference type="NCBI Taxonomy" id="821"/>
    <lineage>
        <taxon>Bacteria</taxon>
        <taxon>Pseudomonadati</taxon>
        <taxon>Bacteroidota</taxon>
        <taxon>Bacteroidia</taxon>
        <taxon>Bacteroidales</taxon>
        <taxon>Bacteroidaceae</taxon>
        <taxon>Phocaeicola</taxon>
    </lineage>
</organism>
<dbReference type="SUPFAM" id="SSF47413">
    <property type="entry name" value="lambda repressor-like DNA-binding domains"/>
    <property type="match status" value="1"/>
</dbReference>
<dbReference type="InterPro" id="IPR050807">
    <property type="entry name" value="TransReg_Diox_bact_type"/>
</dbReference>
<dbReference type="GO" id="GO:0003700">
    <property type="term" value="F:DNA-binding transcription factor activity"/>
    <property type="evidence" value="ECO:0007669"/>
    <property type="project" value="TreeGrafter"/>
</dbReference>
<dbReference type="InterPro" id="IPR001387">
    <property type="entry name" value="Cro/C1-type_HTH"/>
</dbReference>
<dbReference type="AlphaFoldDB" id="A0A414H907"/>
<dbReference type="SMART" id="SM00530">
    <property type="entry name" value="HTH_XRE"/>
    <property type="match status" value="1"/>
</dbReference>
<dbReference type="Gene3D" id="1.10.260.40">
    <property type="entry name" value="lambda repressor-like DNA-binding domains"/>
    <property type="match status" value="1"/>
</dbReference>
<comment type="caution">
    <text evidence="2">The sequence shown here is derived from an EMBL/GenBank/DDBJ whole genome shotgun (WGS) entry which is preliminary data.</text>
</comment>
<proteinExistence type="predicted"/>
<dbReference type="Pfam" id="PF01381">
    <property type="entry name" value="HTH_3"/>
    <property type="match status" value="1"/>
</dbReference>
<keyword evidence="1" id="KW-0238">DNA-binding</keyword>
<dbReference type="PROSITE" id="PS50943">
    <property type="entry name" value="HTH_CROC1"/>
    <property type="match status" value="1"/>
</dbReference>
<sequence>MEIMMNDRERIGKKLAEIRNEKGYTVRQLAELADLRPATISNVENGKFSVGIDILTKICNTLGARIEIVKE</sequence>
<gene>
    <name evidence="2" type="ORF">DW783_10280</name>
</gene>
<dbReference type="CDD" id="cd00093">
    <property type="entry name" value="HTH_XRE"/>
    <property type="match status" value="1"/>
</dbReference>
<evidence type="ECO:0000313" key="2">
    <source>
        <dbReference type="EMBL" id="RHD80000.1"/>
    </source>
</evidence>
<evidence type="ECO:0000313" key="3">
    <source>
        <dbReference type="Proteomes" id="UP000283429"/>
    </source>
</evidence>
<dbReference type="RefSeq" id="WP_117815187.1">
    <property type="nucleotide sequence ID" value="NZ_JADMQA010000022.1"/>
</dbReference>
<accession>A0A414H907</accession>
<dbReference type="EMBL" id="QSJM01000027">
    <property type="protein sequence ID" value="RHD80000.1"/>
    <property type="molecule type" value="Genomic_DNA"/>
</dbReference>
<dbReference type="PANTHER" id="PTHR46797:SF1">
    <property type="entry name" value="METHYLPHOSPHONATE SYNTHASE"/>
    <property type="match status" value="1"/>
</dbReference>
<evidence type="ECO:0000256" key="1">
    <source>
        <dbReference type="ARBA" id="ARBA00023125"/>
    </source>
</evidence>